<dbReference type="CDD" id="cd10918">
    <property type="entry name" value="CE4_NodB_like_5s_6s"/>
    <property type="match status" value="1"/>
</dbReference>
<name>A0A538U4K1_UNCEI</name>
<evidence type="ECO:0000256" key="1">
    <source>
        <dbReference type="ARBA" id="ARBA00004613"/>
    </source>
</evidence>
<comment type="caution">
    <text evidence="4">The sequence shown here is derived from an EMBL/GenBank/DDBJ whole genome shotgun (WGS) entry which is preliminary data.</text>
</comment>
<accession>A0A538U4K1</accession>
<dbReference type="GO" id="GO:0005975">
    <property type="term" value="P:carbohydrate metabolic process"/>
    <property type="evidence" value="ECO:0007669"/>
    <property type="project" value="InterPro"/>
</dbReference>
<dbReference type="Gene3D" id="3.20.20.370">
    <property type="entry name" value="Glycoside hydrolase/deacetylase"/>
    <property type="match status" value="1"/>
</dbReference>
<comment type="subcellular location">
    <subcellularLocation>
        <location evidence="1">Secreted</location>
    </subcellularLocation>
</comment>
<dbReference type="InterPro" id="IPR051398">
    <property type="entry name" value="Polysacch_Deacetylase"/>
</dbReference>
<dbReference type="InterPro" id="IPR011330">
    <property type="entry name" value="Glyco_hydro/deAcase_b/a-brl"/>
</dbReference>
<dbReference type="Pfam" id="PF01522">
    <property type="entry name" value="Polysacc_deac_1"/>
    <property type="match status" value="1"/>
</dbReference>
<evidence type="ECO:0000259" key="3">
    <source>
        <dbReference type="PROSITE" id="PS51677"/>
    </source>
</evidence>
<evidence type="ECO:0000313" key="4">
    <source>
        <dbReference type="EMBL" id="TMQ70805.1"/>
    </source>
</evidence>
<reference evidence="4 5" key="1">
    <citation type="journal article" date="2019" name="Nat. Microbiol.">
        <title>Mediterranean grassland soil C-N compound turnover is dependent on rainfall and depth, and is mediated by genomically divergent microorganisms.</title>
        <authorList>
            <person name="Diamond S."/>
            <person name="Andeer P.F."/>
            <person name="Li Z."/>
            <person name="Crits-Christoph A."/>
            <person name="Burstein D."/>
            <person name="Anantharaman K."/>
            <person name="Lane K.R."/>
            <person name="Thomas B.C."/>
            <person name="Pan C."/>
            <person name="Northen T.R."/>
            <person name="Banfield J.F."/>
        </authorList>
    </citation>
    <scope>NUCLEOTIDE SEQUENCE [LARGE SCALE GENOMIC DNA]</scope>
    <source>
        <strain evidence="4">WS_10</strain>
    </source>
</reference>
<dbReference type="AlphaFoldDB" id="A0A538U4K1"/>
<dbReference type="SUPFAM" id="SSF88713">
    <property type="entry name" value="Glycoside hydrolase/deacetylase"/>
    <property type="match status" value="1"/>
</dbReference>
<evidence type="ECO:0000313" key="5">
    <source>
        <dbReference type="Proteomes" id="UP000319836"/>
    </source>
</evidence>
<proteinExistence type="predicted"/>
<dbReference type="PANTHER" id="PTHR34216">
    <property type="match status" value="1"/>
</dbReference>
<gene>
    <name evidence="4" type="ORF">E6K80_07385</name>
</gene>
<feature type="domain" description="NodB homology" evidence="3">
    <location>
        <begin position="83"/>
        <end position="339"/>
    </location>
</feature>
<dbReference type="EMBL" id="VBPA01000176">
    <property type="protein sequence ID" value="TMQ70805.1"/>
    <property type="molecule type" value="Genomic_DNA"/>
</dbReference>
<evidence type="ECO:0000256" key="2">
    <source>
        <dbReference type="ARBA" id="ARBA00022729"/>
    </source>
</evidence>
<dbReference type="PROSITE" id="PS51677">
    <property type="entry name" value="NODB"/>
    <property type="match status" value="1"/>
</dbReference>
<dbReference type="InterPro" id="IPR002509">
    <property type="entry name" value="NODB_dom"/>
</dbReference>
<keyword evidence="2" id="KW-0732">Signal</keyword>
<dbReference type="Proteomes" id="UP000319836">
    <property type="component" value="Unassembled WGS sequence"/>
</dbReference>
<organism evidence="4 5">
    <name type="scientific">Eiseniibacteriota bacterium</name>
    <dbReference type="NCBI Taxonomy" id="2212470"/>
    <lineage>
        <taxon>Bacteria</taxon>
        <taxon>Candidatus Eiseniibacteriota</taxon>
    </lineage>
</organism>
<dbReference type="GO" id="GO:0005576">
    <property type="term" value="C:extracellular region"/>
    <property type="evidence" value="ECO:0007669"/>
    <property type="project" value="UniProtKB-SubCell"/>
</dbReference>
<dbReference type="GO" id="GO:0016810">
    <property type="term" value="F:hydrolase activity, acting on carbon-nitrogen (but not peptide) bonds"/>
    <property type="evidence" value="ECO:0007669"/>
    <property type="project" value="InterPro"/>
</dbReference>
<sequence>MSGRAVRWLWSLLRPALPASGREPRLTILRHHRVYPNGARPLYRLGVSAAVLEAQVAMLRGLGLGPCTVEEGLAHLAEGRPGQWVAMTFDDGYADNVERALPILEAAGSRATFYLTAGLIEERRAPWWDRVVHALERARRPALQGSWDDSGRARPLRDARERRRALPAVLRRLRAGPAEQDARLRSLEAMLEVESQAPCELATWDQARVLVEAGMEIGAHTWSHPFLDRLDRAGQEREIGSSLRMIEQRLGARVSGLAYPGGAYDAVSIEVARCSGLAYAVTTRAGDNGPATEPFALRRRGFDEGMCLGPDGRFSRRLARAELDGAFDALRGVRQEATA</sequence>
<dbReference type="PANTHER" id="PTHR34216:SF3">
    <property type="entry name" value="POLY-BETA-1,6-N-ACETYL-D-GLUCOSAMINE N-DEACETYLASE"/>
    <property type="match status" value="1"/>
</dbReference>
<protein>
    <recommendedName>
        <fullName evidence="3">NodB homology domain-containing protein</fullName>
    </recommendedName>
</protein>